<dbReference type="Proteomes" id="UP000185924">
    <property type="component" value="Unassembled WGS sequence"/>
</dbReference>
<sequence length="312" mass="33583">MARNIDITVSPEKTDRLLADLQEIDGLVSMRLQKGVSISPPGDVVSATVTSRSLQEVMRLLDRYELGKPAGVSTMSSEPDSLVDAKKSKELDRDWVEASWEEMETIISKDSNANTILLFLVCASGILAAVGIATNAIHVVIGGMLVAPGFMPLMRMTLGWTCQCQMVWKKGLWDFLLIYLILIVSAALTSLLLQALGSDPLPGKADYYQLSQPLLKYWTTVTPSSVIASAAASLAGAVLIATKRSVFTSGVMIGLALVPSASIIGMALVEGDVETMGAATKRWLVDIALILGISYLFFAAIKALRHKRRIAI</sequence>
<feature type="transmembrane region" description="Helical" evidence="1">
    <location>
        <begin position="113"/>
        <end position="130"/>
    </location>
</feature>
<dbReference type="EMBL" id="FTNM01000002">
    <property type="protein sequence ID" value="SIQ83362.1"/>
    <property type="molecule type" value="Genomic_DNA"/>
</dbReference>
<feature type="transmembrane region" description="Helical" evidence="1">
    <location>
        <begin position="217"/>
        <end position="239"/>
    </location>
</feature>
<dbReference type="PANTHER" id="PTHR20992:SF9">
    <property type="entry name" value="AT15442P-RELATED"/>
    <property type="match status" value="1"/>
</dbReference>
<name>A0A1N6W037_9BACT</name>
<gene>
    <name evidence="2" type="ORF">SAMN05421545_1291</name>
</gene>
<dbReference type="STRING" id="1077936.SAMN05421545_1291"/>
<keyword evidence="3" id="KW-1185">Reference proteome</keyword>
<dbReference type="Pfam" id="PF04087">
    <property type="entry name" value="DUF389"/>
    <property type="match status" value="1"/>
</dbReference>
<dbReference type="InterPro" id="IPR005240">
    <property type="entry name" value="DUF389"/>
</dbReference>
<accession>A0A1N6W037</accession>
<feature type="transmembrane region" description="Helical" evidence="1">
    <location>
        <begin position="136"/>
        <end position="154"/>
    </location>
</feature>
<reference evidence="3" key="1">
    <citation type="submission" date="2017-01" db="EMBL/GenBank/DDBJ databases">
        <authorList>
            <person name="Varghese N."/>
            <person name="Submissions S."/>
        </authorList>
    </citation>
    <scope>NUCLEOTIDE SEQUENCE [LARGE SCALE GENOMIC DNA]</scope>
    <source>
        <strain evidence="3">DM9</strain>
    </source>
</reference>
<feature type="transmembrane region" description="Helical" evidence="1">
    <location>
        <begin position="283"/>
        <end position="304"/>
    </location>
</feature>
<evidence type="ECO:0000313" key="2">
    <source>
        <dbReference type="EMBL" id="SIQ83362.1"/>
    </source>
</evidence>
<evidence type="ECO:0000256" key="1">
    <source>
        <dbReference type="SAM" id="Phobius"/>
    </source>
</evidence>
<evidence type="ECO:0008006" key="4">
    <source>
        <dbReference type="Google" id="ProtNLM"/>
    </source>
</evidence>
<dbReference type="AlphaFoldDB" id="A0A1N6W037"/>
<keyword evidence="1" id="KW-0812">Transmembrane</keyword>
<dbReference type="OrthoDB" id="7551956at2"/>
<keyword evidence="1" id="KW-1133">Transmembrane helix</keyword>
<proteinExistence type="predicted"/>
<dbReference type="RefSeq" id="WP_076421530.1">
    <property type="nucleotide sequence ID" value="NZ_FTNM01000002.1"/>
</dbReference>
<keyword evidence="1" id="KW-0472">Membrane</keyword>
<feature type="transmembrane region" description="Helical" evidence="1">
    <location>
        <begin position="175"/>
        <end position="197"/>
    </location>
</feature>
<feature type="transmembrane region" description="Helical" evidence="1">
    <location>
        <begin position="246"/>
        <end position="268"/>
    </location>
</feature>
<dbReference type="PANTHER" id="PTHR20992">
    <property type="entry name" value="AT15442P-RELATED"/>
    <property type="match status" value="1"/>
</dbReference>
<organism evidence="2 3">
    <name type="scientific">Pontibacter lucknowensis</name>
    <dbReference type="NCBI Taxonomy" id="1077936"/>
    <lineage>
        <taxon>Bacteria</taxon>
        <taxon>Pseudomonadati</taxon>
        <taxon>Bacteroidota</taxon>
        <taxon>Cytophagia</taxon>
        <taxon>Cytophagales</taxon>
        <taxon>Hymenobacteraceae</taxon>
        <taxon>Pontibacter</taxon>
    </lineage>
</organism>
<evidence type="ECO:0000313" key="3">
    <source>
        <dbReference type="Proteomes" id="UP000185924"/>
    </source>
</evidence>
<protein>
    <recommendedName>
        <fullName evidence="4">DUF389 domain-containing protein</fullName>
    </recommendedName>
</protein>